<name>A0A485LTX7_9ZZZZ</name>
<evidence type="ECO:0000313" key="1">
    <source>
        <dbReference type="EMBL" id="VFU11408.1"/>
    </source>
</evidence>
<gene>
    <name evidence="1" type="ORF">SCFA_1170004</name>
</gene>
<dbReference type="AlphaFoldDB" id="A0A485LTX7"/>
<proteinExistence type="predicted"/>
<reference evidence="1" key="1">
    <citation type="submission" date="2019-03" db="EMBL/GenBank/DDBJ databases">
        <authorList>
            <person name="Hao L."/>
        </authorList>
    </citation>
    <scope>NUCLEOTIDE SEQUENCE</scope>
</reference>
<organism evidence="1">
    <name type="scientific">anaerobic digester metagenome</name>
    <dbReference type="NCBI Taxonomy" id="1263854"/>
    <lineage>
        <taxon>unclassified sequences</taxon>
        <taxon>metagenomes</taxon>
        <taxon>ecological metagenomes</taxon>
    </lineage>
</organism>
<dbReference type="EMBL" id="CAADRN010000021">
    <property type="protein sequence ID" value="VFU11408.1"/>
    <property type="molecule type" value="Genomic_DNA"/>
</dbReference>
<sequence length="194" mass="22977">MDRIKSAYEMAMERFSKRKEVPRSEIDRMEYEPMGNAAAAAFLKNREYDLKSEIERHPEPYRGYVAGGIQKTLLHNIMLPADQSLKETNRRAMEGLLAVKKNRRALEELFSQLEHLFNYYEKALAQTYSQFKEHFTEKINAQVKLIEKRSGTKLKVNPEIQPGFQEEWMKIRSQLNQHYEKVLKEQKEKLLQIP</sequence>
<protein>
    <submittedName>
        <fullName evidence="1">Uncharacterized protein</fullName>
    </submittedName>
</protein>
<accession>A0A485LTX7</accession>